<feature type="transmembrane region" description="Helical" evidence="1">
    <location>
        <begin position="98"/>
        <end position="115"/>
    </location>
</feature>
<dbReference type="EMBL" id="CP072370">
    <property type="protein sequence ID" value="QUB86409.1"/>
    <property type="molecule type" value="Genomic_DNA"/>
</dbReference>
<evidence type="ECO:0000256" key="1">
    <source>
        <dbReference type="SAM" id="Phobius"/>
    </source>
</evidence>
<keyword evidence="6" id="KW-1185">Reference proteome</keyword>
<accession>A0A0K1NI56</accession>
<dbReference type="GO" id="GO:0016747">
    <property type="term" value="F:acyltransferase activity, transferring groups other than amino-acyl groups"/>
    <property type="evidence" value="ECO:0007669"/>
    <property type="project" value="InterPro"/>
</dbReference>
<dbReference type="PANTHER" id="PTHR37312">
    <property type="entry name" value="MEMBRANE-BOUND ACYLTRANSFERASE YKRP-RELATED"/>
    <property type="match status" value="1"/>
</dbReference>
<keyword evidence="1" id="KW-0472">Membrane</keyword>
<keyword evidence="3" id="KW-0808">Transferase</keyword>
<dbReference type="STRING" id="1236517.ADJ77_02815"/>
<dbReference type="AlphaFoldDB" id="A0A0K1NI56"/>
<name>A0A0K1NI56_9BACT</name>
<evidence type="ECO:0000313" key="6">
    <source>
        <dbReference type="Proteomes" id="UP000682005"/>
    </source>
</evidence>
<evidence type="ECO:0000259" key="2">
    <source>
        <dbReference type="Pfam" id="PF01757"/>
    </source>
</evidence>
<dbReference type="Pfam" id="PF01757">
    <property type="entry name" value="Acyl_transf_3"/>
    <property type="match status" value="1"/>
</dbReference>
<dbReference type="InterPro" id="IPR002656">
    <property type="entry name" value="Acyl_transf_3_dom"/>
</dbReference>
<dbReference type="Proteomes" id="UP000682005">
    <property type="component" value="Chromosome 1"/>
</dbReference>
<feature type="transmembrane region" description="Helical" evidence="1">
    <location>
        <begin position="207"/>
        <end position="231"/>
    </location>
</feature>
<proteinExistence type="predicted"/>
<dbReference type="PANTHER" id="PTHR37312:SF1">
    <property type="entry name" value="MEMBRANE-BOUND ACYLTRANSFERASE YKRP-RELATED"/>
    <property type="match status" value="1"/>
</dbReference>
<keyword evidence="1" id="KW-0812">Transmembrane</keyword>
<keyword evidence="3" id="KW-0012">Acyltransferase</keyword>
<dbReference type="Proteomes" id="UP000060345">
    <property type="component" value="Chromosome 1"/>
</dbReference>
<evidence type="ECO:0000313" key="4">
    <source>
        <dbReference type="EMBL" id="QUB86409.1"/>
    </source>
</evidence>
<dbReference type="EMBL" id="CP012074">
    <property type="protein sequence ID" value="AKU68782.1"/>
    <property type="molecule type" value="Genomic_DNA"/>
</dbReference>
<feature type="transmembrane region" description="Helical" evidence="1">
    <location>
        <begin position="284"/>
        <end position="305"/>
    </location>
</feature>
<sequence>MGKDRIAYLDLVKFMAILLVCISHCYFMMSVLESDLSPIIRSLNMPLFMLVCGYFSSRSLEMPMKELCVKKGKQLLIPVISCTAVTVCLYRGGIHREIIGCVWFLKTLFACYLVARVAKSIKLPVEIMFLLSWIVLLFIPYGGTLMINFLYFYFCIGYFIHKYQGRIQAYRAALFFGSAVFFIVSVCCHWAVPCAKVDAGFILHSPMAFVLQLLVGLSGSIVVIGLCEIVYKMSGKGQVAVKVLSKLSTVGRYTLGIYVIQTFIIERTLTVFVKLNEVVISSTFTDFVLIPLIGSALCFVCYYVVRLTQPIKIINILFYGGQKC</sequence>
<evidence type="ECO:0000313" key="3">
    <source>
        <dbReference type="EMBL" id="AKU68782.1"/>
    </source>
</evidence>
<feature type="transmembrane region" description="Helical" evidence="1">
    <location>
        <begin position="243"/>
        <end position="264"/>
    </location>
</feature>
<evidence type="ECO:0000313" key="5">
    <source>
        <dbReference type="Proteomes" id="UP000060345"/>
    </source>
</evidence>
<protein>
    <submittedName>
        <fullName evidence="3 4">Acyltransferase</fullName>
    </submittedName>
</protein>
<dbReference type="InterPro" id="IPR052734">
    <property type="entry name" value="Nod_factor_acetyltransferase"/>
</dbReference>
<keyword evidence="1" id="KW-1133">Transmembrane helix</keyword>
<reference evidence="3 5" key="1">
    <citation type="submission" date="2015-07" db="EMBL/GenBank/DDBJ databases">
        <authorList>
            <person name="Noorani M."/>
        </authorList>
    </citation>
    <scope>NUCLEOTIDE SEQUENCE [LARGE SCALE GENOMIC DNA]</scope>
    <source>
        <strain evidence="3 5">W1435</strain>
    </source>
</reference>
<feature type="transmembrane region" description="Helical" evidence="1">
    <location>
        <begin position="38"/>
        <end position="56"/>
    </location>
</feature>
<feature type="transmembrane region" description="Helical" evidence="1">
    <location>
        <begin position="172"/>
        <end position="192"/>
    </location>
</feature>
<organism evidence="3 5">
    <name type="scientific">Prevotella fusca JCM 17724</name>
    <dbReference type="NCBI Taxonomy" id="1236517"/>
    <lineage>
        <taxon>Bacteria</taxon>
        <taxon>Pseudomonadati</taxon>
        <taxon>Bacteroidota</taxon>
        <taxon>Bacteroidia</taxon>
        <taxon>Bacteroidales</taxon>
        <taxon>Prevotellaceae</taxon>
        <taxon>Prevotella</taxon>
    </lineage>
</organism>
<dbReference type="RefSeq" id="WP_025078942.1">
    <property type="nucleotide sequence ID" value="NZ_BAKO01000032.1"/>
</dbReference>
<gene>
    <name evidence="3" type="ORF">ADJ77_02815</name>
    <name evidence="4" type="ORF">J5A51_09950</name>
</gene>
<feature type="domain" description="Acyltransferase 3" evidence="2">
    <location>
        <begin position="6"/>
        <end position="302"/>
    </location>
</feature>
<dbReference type="OrthoDB" id="9816048at2"/>
<feature type="transmembrane region" description="Helical" evidence="1">
    <location>
        <begin position="12"/>
        <end position="32"/>
    </location>
</feature>
<reference evidence="4 6" key="2">
    <citation type="submission" date="2021-03" db="EMBL/GenBank/DDBJ databases">
        <title>Human Oral Microbial Genomes.</title>
        <authorList>
            <person name="Johnston C.D."/>
            <person name="Chen T."/>
            <person name="Dewhirst F.E."/>
        </authorList>
    </citation>
    <scope>NUCLEOTIDE SEQUENCE [LARGE SCALE GENOMIC DNA]</scope>
    <source>
        <strain evidence="4 6">W1435</strain>
    </source>
</reference>
<feature type="transmembrane region" description="Helical" evidence="1">
    <location>
        <begin position="127"/>
        <end position="160"/>
    </location>
</feature>
<dbReference type="KEGG" id="pfus:ADJ77_02815"/>